<proteinExistence type="predicted"/>
<dbReference type="SMART" id="SM00285">
    <property type="entry name" value="PBD"/>
    <property type="match status" value="1"/>
</dbReference>
<dbReference type="OrthoDB" id="4206278at2759"/>
<dbReference type="AlphaFoldDB" id="A0A2I0IAU4"/>
<dbReference type="PANTHER" id="PTHR46325">
    <property type="entry name" value="CRIB DOMAIN-CONTAINING PROTEIN RIC8"/>
    <property type="match status" value="1"/>
</dbReference>
<sequence length="233" mass="25127">MTTKMKGLLKGLRYISQIFDDEKEPEMVIGFPTDVKHVAHIGMDGPSNAPPSWMNEFKQPGTEGDHKEDPDSSHKVSESGSVHKEGSSRRGAKAHNCHGSPARDLPEVPKPSRRHSSTSTGNESPTKAKSEKHRHSRRASKGSPGRDFLDSGRLPSDAESESGLDSPRKLPDIPKKSRRKKSKDSGGSVRRSKATAQASPLSEELGSAPRHHSSSSIKSVEEGDNEKGPGAVS</sequence>
<evidence type="ECO:0000313" key="2">
    <source>
        <dbReference type="Proteomes" id="UP000233551"/>
    </source>
</evidence>
<organism evidence="1 2">
    <name type="scientific">Punica granatum</name>
    <name type="common">Pomegranate</name>
    <dbReference type="NCBI Taxonomy" id="22663"/>
    <lineage>
        <taxon>Eukaryota</taxon>
        <taxon>Viridiplantae</taxon>
        <taxon>Streptophyta</taxon>
        <taxon>Embryophyta</taxon>
        <taxon>Tracheophyta</taxon>
        <taxon>Spermatophyta</taxon>
        <taxon>Magnoliopsida</taxon>
        <taxon>eudicotyledons</taxon>
        <taxon>Gunneridae</taxon>
        <taxon>Pentapetalae</taxon>
        <taxon>rosids</taxon>
        <taxon>malvids</taxon>
        <taxon>Myrtales</taxon>
        <taxon>Lythraceae</taxon>
        <taxon>Punica</taxon>
    </lineage>
</organism>
<dbReference type="PROSITE" id="PS50108">
    <property type="entry name" value="CRIB"/>
    <property type="match status" value="1"/>
</dbReference>
<dbReference type="InterPro" id="IPR000095">
    <property type="entry name" value="CRIB_dom"/>
</dbReference>
<dbReference type="EMBL" id="PGOL01003458">
    <property type="protein sequence ID" value="PKI41117.1"/>
    <property type="molecule type" value="Genomic_DNA"/>
</dbReference>
<evidence type="ECO:0000313" key="1">
    <source>
        <dbReference type="EMBL" id="PKI41117.1"/>
    </source>
</evidence>
<reference evidence="1 2" key="1">
    <citation type="submission" date="2017-11" db="EMBL/GenBank/DDBJ databases">
        <title>De-novo sequencing of pomegranate (Punica granatum L.) genome.</title>
        <authorList>
            <person name="Akparov Z."/>
            <person name="Amiraslanov A."/>
            <person name="Hajiyeva S."/>
            <person name="Abbasov M."/>
            <person name="Kaur K."/>
            <person name="Hamwieh A."/>
            <person name="Solovyev V."/>
            <person name="Salamov A."/>
            <person name="Braich B."/>
            <person name="Kosarev P."/>
            <person name="Mahmoud A."/>
            <person name="Hajiyev E."/>
            <person name="Babayeva S."/>
            <person name="Izzatullayeva V."/>
            <person name="Mammadov A."/>
            <person name="Mammadov A."/>
            <person name="Sharifova S."/>
            <person name="Ojaghi J."/>
            <person name="Eynullazada K."/>
            <person name="Bayramov B."/>
            <person name="Abdulazimova A."/>
            <person name="Shahmuradov I."/>
        </authorList>
    </citation>
    <scope>NUCLEOTIDE SEQUENCE [LARGE SCALE GENOMIC DNA]</scope>
    <source>
        <strain evidence="2">cv. AG2017</strain>
        <tissue evidence="1">Leaf</tissue>
    </source>
</reference>
<dbReference type="STRING" id="22663.A0A2I0IAU4"/>
<dbReference type="Proteomes" id="UP000233551">
    <property type="component" value="Unassembled WGS sequence"/>
</dbReference>
<comment type="caution">
    <text evidence="1">The sequence shown here is derived from an EMBL/GenBank/DDBJ whole genome shotgun (WGS) entry which is preliminary data.</text>
</comment>
<protein>
    <submittedName>
        <fullName evidence="1">Uncharacterized protein</fullName>
    </submittedName>
</protein>
<gene>
    <name evidence="1" type="ORF">CRG98_038645</name>
</gene>
<dbReference type="GeneID" id="116209188"/>
<name>A0A2I0IAU4_PUNGR</name>
<dbReference type="PANTHER" id="PTHR46325:SF39">
    <property type="entry name" value="CRIB DOMAIN-CONTAINING PROTEIN RIC8"/>
    <property type="match status" value="1"/>
</dbReference>
<dbReference type="Pfam" id="PF00786">
    <property type="entry name" value="PBD"/>
    <property type="match status" value="1"/>
</dbReference>
<keyword evidence="2" id="KW-1185">Reference proteome</keyword>
<dbReference type="CDD" id="cd00132">
    <property type="entry name" value="CRIB"/>
    <property type="match status" value="1"/>
</dbReference>
<accession>A0A2I0IAU4</accession>